<reference evidence="1" key="1">
    <citation type="submission" date="2020-07" db="EMBL/GenBank/DDBJ databases">
        <authorList>
            <person name="Nazaruddin N."/>
        </authorList>
    </citation>
    <scope>NUCLEOTIDE SEQUENCE</scope>
</reference>
<name>A0A6V7H431_9HYME</name>
<accession>A0A6V7H431</accession>
<dbReference type="AlphaFoldDB" id="A0A6V7H431"/>
<sequence length="75" mass="9209">WLVLRNKLARRVVGKKFGVKDTSPWTKSVQKNHESHVWVAFYRCYNSVEKLIQYEAYKHYLFIIRKYCSRTKRKK</sequence>
<protein>
    <submittedName>
        <fullName evidence="1">Uncharacterized protein</fullName>
    </submittedName>
</protein>
<gene>
    <name evidence="1" type="ORF">MHI_LOCUS409054</name>
</gene>
<proteinExistence type="predicted"/>
<feature type="non-terminal residue" evidence="1">
    <location>
        <position position="1"/>
    </location>
</feature>
<dbReference type="Proteomes" id="UP000752696">
    <property type="component" value="Unassembled WGS sequence"/>
</dbReference>
<feature type="non-terminal residue" evidence="1">
    <location>
        <position position="75"/>
    </location>
</feature>
<comment type="caution">
    <text evidence="1">The sequence shown here is derived from an EMBL/GenBank/DDBJ whole genome shotgun (WGS) entry which is preliminary data.</text>
</comment>
<evidence type="ECO:0000313" key="2">
    <source>
        <dbReference type="Proteomes" id="UP000752696"/>
    </source>
</evidence>
<evidence type="ECO:0000313" key="1">
    <source>
        <dbReference type="EMBL" id="CAD1473713.1"/>
    </source>
</evidence>
<organism evidence="1 2">
    <name type="scientific">Heterotrigona itama</name>
    <dbReference type="NCBI Taxonomy" id="395501"/>
    <lineage>
        <taxon>Eukaryota</taxon>
        <taxon>Metazoa</taxon>
        <taxon>Ecdysozoa</taxon>
        <taxon>Arthropoda</taxon>
        <taxon>Hexapoda</taxon>
        <taxon>Insecta</taxon>
        <taxon>Pterygota</taxon>
        <taxon>Neoptera</taxon>
        <taxon>Endopterygota</taxon>
        <taxon>Hymenoptera</taxon>
        <taxon>Apocrita</taxon>
        <taxon>Aculeata</taxon>
        <taxon>Apoidea</taxon>
        <taxon>Anthophila</taxon>
        <taxon>Apidae</taxon>
        <taxon>Heterotrigona</taxon>
    </lineage>
</organism>
<keyword evidence="2" id="KW-1185">Reference proteome</keyword>
<dbReference type="EMBL" id="CAJDYZ010006802">
    <property type="protein sequence ID" value="CAD1473713.1"/>
    <property type="molecule type" value="Genomic_DNA"/>
</dbReference>